<dbReference type="InterPro" id="IPR053151">
    <property type="entry name" value="RNase_H-like"/>
</dbReference>
<dbReference type="GO" id="GO:0004523">
    <property type="term" value="F:RNA-DNA hybrid ribonuclease activity"/>
    <property type="evidence" value="ECO:0007669"/>
    <property type="project" value="InterPro"/>
</dbReference>
<protein>
    <recommendedName>
        <fullName evidence="1">RNase H type-1 domain-containing protein</fullName>
    </recommendedName>
</protein>
<sequence length="261" mass="29377">MDYGECLKHNINNNSLGNWPGEWASYFSLILWFIWKQRNEKIFQGKALSLPSLFHYVTAKAKEWAGIWEAASRKLDVRSKAARSEELIGWKPPPVGWLKLNTDGAAQGHGGEIGAGGVIRNSNGDWIKGFVCRIGAGSVIMAELWGILRGINLARRMGIEFLIIESDSRLALDLIQQPHDPTHLHASILADIRRTLAQNWVVQLVHSYREGNRVADWLSKHSLVYPFGMHELDDPPKAARAKLREDVIGVSIPRMVIRQES</sequence>
<dbReference type="PROSITE" id="PS50879">
    <property type="entry name" value="RNASE_H_1"/>
    <property type="match status" value="1"/>
</dbReference>
<dbReference type="CDD" id="cd06222">
    <property type="entry name" value="RNase_H_like"/>
    <property type="match status" value="1"/>
</dbReference>
<feature type="domain" description="RNase H type-1" evidence="1">
    <location>
        <begin position="94"/>
        <end position="224"/>
    </location>
</feature>
<evidence type="ECO:0000259" key="1">
    <source>
        <dbReference type="PROSITE" id="PS50879"/>
    </source>
</evidence>
<dbReference type="AlphaFoldDB" id="A0AAV2GEV8"/>
<accession>A0AAV2GEV8</accession>
<dbReference type="PANTHER" id="PTHR47723">
    <property type="entry name" value="OS05G0353850 PROTEIN"/>
    <property type="match status" value="1"/>
</dbReference>
<gene>
    <name evidence="2" type="ORF">LTRI10_LOCUS48795</name>
</gene>
<dbReference type="InterPro" id="IPR036397">
    <property type="entry name" value="RNaseH_sf"/>
</dbReference>
<dbReference type="InterPro" id="IPR044730">
    <property type="entry name" value="RNase_H-like_dom_plant"/>
</dbReference>
<keyword evidence="3" id="KW-1185">Reference proteome</keyword>
<proteinExistence type="predicted"/>
<name>A0AAV2GEV8_9ROSI</name>
<reference evidence="2 3" key="1">
    <citation type="submission" date="2024-04" db="EMBL/GenBank/DDBJ databases">
        <authorList>
            <person name="Fracassetti M."/>
        </authorList>
    </citation>
    <scope>NUCLEOTIDE SEQUENCE [LARGE SCALE GENOMIC DNA]</scope>
</reference>
<dbReference type="GO" id="GO:0003676">
    <property type="term" value="F:nucleic acid binding"/>
    <property type="evidence" value="ECO:0007669"/>
    <property type="project" value="InterPro"/>
</dbReference>
<organism evidence="2 3">
    <name type="scientific">Linum trigynum</name>
    <dbReference type="NCBI Taxonomy" id="586398"/>
    <lineage>
        <taxon>Eukaryota</taxon>
        <taxon>Viridiplantae</taxon>
        <taxon>Streptophyta</taxon>
        <taxon>Embryophyta</taxon>
        <taxon>Tracheophyta</taxon>
        <taxon>Spermatophyta</taxon>
        <taxon>Magnoliopsida</taxon>
        <taxon>eudicotyledons</taxon>
        <taxon>Gunneridae</taxon>
        <taxon>Pentapetalae</taxon>
        <taxon>rosids</taxon>
        <taxon>fabids</taxon>
        <taxon>Malpighiales</taxon>
        <taxon>Linaceae</taxon>
        <taxon>Linum</taxon>
    </lineage>
</organism>
<dbReference type="Gene3D" id="3.30.420.10">
    <property type="entry name" value="Ribonuclease H-like superfamily/Ribonuclease H"/>
    <property type="match status" value="1"/>
</dbReference>
<dbReference type="PANTHER" id="PTHR47723:SF13">
    <property type="entry name" value="PUTATIVE-RELATED"/>
    <property type="match status" value="1"/>
</dbReference>
<dbReference type="Proteomes" id="UP001497516">
    <property type="component" value="Chromosome 8"/>
</dbReference>
<dbReference type="SUPFAM" id="SSF53098">
    <property type="entry name" value="Ribonuclease H-like"/>
    <property type="match status" value="1"/>
</dbReference>
<dbReference type="InterPro" id="IPR002156">
    <property type="entry name" value="RNaseH_domain"/>
</dbReference>
<evidence type="ECO:0000313" key="3">
    <source>
        <dbReference type="Proteomes" id="UP001497516"/>
    </source>
</evidence>
<dbReference type="EMBL" id="OZ034821">
    <property type="protein sequence ID" value="CAL1409286.1"/>
    <property type="molecule type" value="Genomic_DNA"/>
</dbReference>
<dbReference type="Pfam" id="PF13456">
    <property type="entry name" value="RVT_3"/>
    <property type="match status" value="1"/>
</dbReference>
<evidence type="ECO:0000313" key="2">
    <source>
        <dbReference type="EMBL" id="CAL1409286.1"/>
    </source>
</evidence>
<dbReference type="InterPro" id="IPR012337">
    <property type="entry name" value="RNaseH-like_sf"/>
</dbReference>